<protein>
    <recommendedName>
        <fullName evidence="4">Protection of telomeres protein 1</fullName>
    </recommendedName>
</protein>
<dbReference type="FunFam" id="2.40.50.140:FF:000119">
    <property type="entry name" value="Protection of telomeres 1 homolog"/>
    <property type="match status" value="1"/>
</dbReference>
<dbReference type="EMBL" id="JAIWYP010000002">
    <property type="protein sequence ID" value="KAH3872536.1"/>
    <property type="molecule type" value="Genomic_DNA"/>
</dbReference>
<dbReference type="Gene3D" id="2.40.50.140">
    <property type="entry name" value="Nucleic acid-binding proteins"/>
    <property type="match status" value="2"/>
</dbReference>
<accession>A0A9D4RKV3</accession>
<keyword evidence="12" id="KW-1185">Reference proteome</keyword>
<dbReference type="InterPro" id="IPR011564">
    <property type="entry name" value="Telomer_end-bd_POT1/Cdc13"/>
</dbReference>
<dbReference type="PANTHER" id="PTHR14513">
    <property type="entry name" value="PROTECTION OF TELOMERES 1"/>
    <property type="match status" value="1"/>
</dbReference>
<evidence type="ECO:0000256" key="8">
    <source>
        <dbReference type="ARBA" id="ARBA00023242"/>
    </source>
</evidence>
<evidence type="ECO:0000256" key="6">
    <source>
        <dbReference type="ARBA" id="ARBA00022895"/>
    </source>
</evidence>
<evidence type="ECO:0000256" key="9">
    <source>
        <dbReference type="SAM" id="MobiDB-lite"/>
    </source>
</evidence>
<keyword evidence="8" id="KW-0539">Nucleus</keyword>
<comment type="caution">
    <text evidence="11">The sequence shown here is derived from an EMBL/GenBank/DDBJ whole genome shotgun (WGS) entry which is preliminary data.</text>
</comment>
<evidence type="ECO:0000256" key="3">
    <source>
        <dbReference type="ARBA" id="ARBA00008442"/>
    </source>
</evidence>
<feature type="region of interest" description="Disordered" evidence="9">
    <location>
        <begin position="421"/>
        <end position="453"/>
    </location>
</feature>
<dbReference type="GO" id="GO:0010521">
    <property type="term" value="F:telomerase inhibitor activity"/>
    <property type="evidence" value="ECO:0007669"/>
    <property type="project" value="TreeGrafter"/>
</dbReference>
<dbReference type="GO" id="GO:0016233">
    <property type="term" value="P:telomere capping"/>
    <property type="evidence" value="ECO:0007669"/>
    <property type="project" value="TreeGrafter"/>
</dbReference>
<reference evidence="11" key="1">
    <citation type="journal article" date="2019" name="bioRxiv">
        <title>The Genome of the Zebra Mussel, Dreissena polymorpha: A Resource for Invasive Species Research.</title>
        <authorList>
            <person name="McCartney M.A."/>
            <person name="Auch B."/>
            <person name="Kono T."/>
            <person name="Mallez S."/>
            <person name="Zhang Y."/>
            <person name="Obille A."/>
            <person name="Becker A."/>
            <person name="Abrahante J.E."/>
            <person name="Garbe J."/>
            <person name="Badalamenti J.P."/>
            <person name="Herman A."/>
            <person name="Mangelson H."/>
            <person name="Liachko I."/>
            <person name="Sullivan S."/>
            <person name="Sone E.D."/>
            <person name="Koren S."/>
            <person name="Silverstein K.A.T."/>
            <person name="Beckman K.B."/>
            <person name="Gohl D.M."/>
        </authorList>
    </citation>
    <scope>NUCLEOTIDE SEQUENCE</scope>
    <source>
        <strain evidence="11">Duluth1</strain>
        <tissue evidence="11">Whole animal</tissue>
    </source>
</reference>
<feature type="compositionally biased region" description="Polar residues" evidence="9">
    <location>
        <begin position="319"/>
        <end position="338"/>
    </location>
</feature>
<dbReference type="InterPro" id="IPR028389">
    <property type="entry name" value="POT1"/>
</dbReference>
<dbReference type="OrthoDB" id="2186770at2759"/>
<dbReference type="InterPro" id="IPR012340">
    <property type="entry name" value="NA-bd_OB-fold"/>
</dbReference>
<dbReference type="Pfam" id="PF02765">
    <property type="entry name" value="POT1"/>
    <property type="match status" value="1"/>
</dbReference>
<organism evidence="11 12">
    <name type="scientific">Dreissena polymorpha</name>
    <name type="common">Zebra mussel</name>
    <name type="synonym">Mytilus polymorpha</name>
    <dbReference type="NCBI Taxonomy" id="45954"/>
    <lineage>
        <taxon>Eukaryota</taxon>
        <taxon>Metazoa</taxon>
        <taxon>Spiralia</taxon>
        <taxon>Lophotrochozoa</taxon>
        <taxon>Mollusca</taxon>
        <taxon>Bivalvia</taxon>
        <taxon>Autobranchia</taxon>
        <taxon>Heteroconchia</taxon>
        <taxon>Euheterodonta</taxon>
        <taxon>Imparidentia</taxon>
        <taxon>Neoheterodontei</taxon>
        <taxon>Myida</taxon>
        <taxon>Dreissenoidea</taxon>
        <taxon>Dreissenidae</taxon>
        <taxon>Dreissena</taxon>
    </lineage>
</organism>
<dbReference type="PANTHER" id="PTHR14513:SF0">
    <property type="entry name" value="PROTECTION OF TELOMERES PROTEIN 1"/>
    <property type="match status" value="1"/>
</dbReference>
<dbReference type="Proteomes" id="UP000828390">
    <property type="component" value="Unassembled WGS sequence"/>
</dbReference>
<dbReference type="GO" id="GO:0098505">
    <property type="term" value="F:G-rich strand telomeric DNA binding"/>
    <property type="evidence" value="ECO:0007669"/>
    <property type="project" value="TreeGrafter"/>
</dbReference>
<evidence type="ECO:0000313" key="11">
    <source>
        <dbReference type="EMBL" id="KAH3872536.1"/>
    </source>
</evidence>
<feature type="compositionally biased region" description="Basic and acidic residues" evidence="9">
    <location>
        <begin position="433"/>
        <end position="453"/>
    </location>
</feature>
<comment type="subcellular location">
    <subcellularLocation>
        <location evidence="2">Chromosome</location>
        <location evidence="2">Telomere</location>
    </subcellularLocation>
    <subcellularLocation>
        <location evidence="1">Nucleus</location>
    </subcellularLocation>
</comment>
<proteinExistence type="inferred from homology"/>
<keyword evidence="6" id="KW-0779">Telomere</keyword>
<keyword evidence="5" id="KW-0158">Chromosome</keyword>
<dbReference type="Pfam" id="PF16686">
    <property type="entry name" value="POT1PC"/>
    <property type="match status" value="1"/>
</dbReference>
<evidence type="ECO:0000256" key="4">
    <source>
        <dbReference type="ARBA" id="ARBA00015253"/>
    </source>
</evidence>
<dbReference type="SMART" id="SM00976">
    <property type="entry name" value="Telo_bind"/>
    <property type="match status" value="1"/>
</dbReference>
<name>A0A9D4RKV3_DREPO</name>
<keyword evidence="7" id="KW-0238">DNA-binding</keyword>
<comment type="similarity">
    <text evidence="3">Belongs to the telombin family.</text>
</comment>
<reference evidence="11" key="2">
    <citation type="submission" date="2020-11" db="EMBL/GenBank/DDBJ databases">
        <authorList>
            <person name="McCartney M.A."/>
            <person name="Auch B."/>
            <person name="Kono T."/>
            <person name="Mallez S."/>
            <person name="Becker A."/>
            <person name="Gohl D.M."/>
            <person name="Silverstein K.A.T."/>
            <person name="Koren S."/>
            <person name="Bechman K.B."/>
            <person name="Herman A."/>
            <person name="Abrahante J.E."/>
            <person name="Garbe J."/>
        </authorList>
    </citation>
    <scope>NUCLEOTIDE SEQUENCE</scope>
    <source>
        <strain evidence="11">Duluth1</strain>
        <tissue evidence="11">Whole animal</tissue>
    </source>
</reference>
<feature type="domain" description="Telomeric single stranded DNA binding POT1/Cdc13" evidence="10">
    <location>
        <begin position="14"/>
        <end position="148"/>
    </location>
</feature>
<dbReference type="InterPro" id="IPR032042">
    <property type="entry name" value="POT1PC"/>
</dbReference>
<dbReference type="GO" id="GO:0000783">
    <property type="term" value="C:nuclear telomere cap complex"/>
    <property type="evidence" value="ECO:0007669"/>
    <property type="project" value="TreeGrafter"/>
</dbReference>
<evidence type="ECO:0000313" key="12">
    <source>
        <dbReference type="Proteomes" id="UP000828390"/>
    </source>
</evidence>
<dbReference type="SUPFAM" id="SSF50249">
    <property type="entry name" value="Nucleic acid-binding proteins"/>
    <property type="match status" value="2"/>
</dbReference>
<dbReference type="CDD" id="cd04497">
    <property type="entry name" value="hPOT1_OB1_like"/>
    <property type="match status" value="1"/>
</dbReference>
<feature type="region of interest" description="Disordered" evidence="9">
    <location>
        <begin position="319"/>
        <end position="346"/>
    </location>
</feature>
<evidence type="ECO:0000256" key="2">
    <source>
        <dbReference type="ARBA" id="ARBA00004574"/>
    </source>
</evidence>
<evidence type="ECO:0000259" key="10">
    <source>
        <dbReference type="SMART" id="SM00976"/>
    </source>
</evidence>
<sequence>MGDKNKSKKVTYSYTTLNELRPNTKADVFGVVKFIKPPYKSRGSDYCTMISITDSSMTGMDDKLKCLLFAKEESMLPSPDVGDIVRFHRLSVSMFRDSLQGQSSPGFAWLVFSGRQKQPVEPKTSSSPTYSFTDSDKDKIRELRSWASKNDEFKENLCSFNDVATGCYFDIYCQVVSTSVIEAGVGRLLRVWDATQCLYNVREVSADSQLEDTQTDEQVHKRARGFIYDVSVFDDHFKSSSHIKPGDYVKFINLHASEWKDNNRSHRPAIEFCLHRGNSFGRCVRVVSADLPDLISLKQRQEIVALDNESFSVTGINSQTAVGNSSGNSQAVAGNRSGSNDRDDVETDVDNHVQYFSHATAQGDKNSVSEKRDNVESNWGKNNMVEDVIVISFQSQEASSLELGDKIDGTKATKPVTDKIRYVESQASSSKAGDTRGADKVRQAGDTRGADKVRQVGKGIATENQRYIFKRAAVSNARAEMTVNSNEKKADQRRCMVQTSTVVLDHPHVNCSQISAVLSHAVPYKFRVRAKMLDFHPKPDSAKTFLQLYCHVCHYLCPYPEKDTIQNGSTVPRLQIGSTFQNVPHFNCPQCFEGKDSLPALDSPPHLKYIFMLRFILSDETGMLMANIWKEDAVQLFQDMQPEDLLRKESNIEIVRDYLNRICPPNTALCDKPWIEGCLRSFHNACGTVYQMFDTFIV</sequence>
<evidence type="ECO:0000256" key="5">
    <source>
        <dbReference type="ARBA" id="ARBA00022454"/>
    </source>
</evidence>
<dbReference type="GO" id="GO:0032210">
    <property type="term" value="P:regulation of telomere maintenance via telomerase"/>
    <property type="evidence" value="ECO:0007669"/>
    <property type="project" value="TreeGrafter"/>
</dbReference>
<dbReference type="AlphaFoldDB" id="A0A9D4RKV3"/>
<feature type="region of interest" description="Disordered" evidence="9">
    <location>
        <begin position="359"/>
        <end position="379"/>
    </location>
</feature>
<evidence type="ECO:0000256" key="1">
    <source>
        <dbReference type="ARBA" id="ARBA00004123"/>
    </source>
</evidence>
<evidence type="ECO:0000256" key="7">
    <source>
        <dbReference type="ARBA" id="ARBA00023125"/>
    </source>
</evidence>
<gene>
    <name evidence="11" type="ORF">DPMN_035755</name>
</gene>